<accession>A0ACC2B0I1</accession>
<gene>
    <name evidence="1" type="ORF">O6H91_18G045100</name>
</gene>
<comment type="caution">
    <text evidence="1">The sequence shown here is derived from an EMBL/GenBank/DDBJ whole genome shotgun (WGS) entry which is preliminary data.</text>
</comment>
<organism evidence="1 2">
    <name type="scientific">Diphasiastrum complanatum</name>
    <name type="common">Issler's clubmoss</name>
    <name type="synonym">Lycopodium complanatum</name>
    <dbReference type="NCBI Taxonomy" id="34168"/>
    <lineage>
        <taxon>Eukaryota</taxon>
        <taxon>Viridiplantae</taxon>
        <taxon>Streptophyta</taxon>
        <taxon>Embryophyta</taxon>
        <taxon>Tracheophyta</taxon>
        <taxon>Lycopodiopsida</taxon>
        <taxon>Lycopodiales</taxon>
        <taxon>Lycopodiaceae</taxon>
        <taxon>Lycopodioideae</taxon>
        <taxon>Diphasiastrum</taxon>
    </lineage>
</organism>
<dbReference type="Proteomes" id="UP001162992">
    <property type="component" value="Chromosome 18"/>
</dbReference>
<name>A0ACC2B0I1_DIPCM</name>
<evidence type="ECO:0000313" key="2">
    <source>
        <dbReference type="Proteomes" id="UP001162992"/>
    </source>
</evidence>
<dbReference type="EMBL" id="CM055109">
    <property type="protein sequence ID" value="KAJ7523279.1"/>
    <property type="molecule type" value="Genomic_DNA"/>
</dbReference>
<keyword evidence="2" id="KW-1185">Reference proteome</keyword>
<evidence type="ECO:0000313" key="1">
    <source>
        <dbReference type="EMBL" id="KAJ7523279.1"/>
    </source>
</evidence>
<reference evidence="2" key="1">
    <citation type="journal article" date="2024" name="Proc. Natl. Acad. Sci. U.S.A.">
        <title>Extraordinary preservation of gene collinearity over three hundred million years revealed in homosporous lycophytes.</title>
        <authorList>
            <person name="Li C."/>
            <person name="Wickell D."/>
            <person name="Kuo L.Y."/>
            <person name="Chen X."/>
            <person name="Nie B."/>
            <person name="Liao X."/>
            <person name="Peng D."/>
            <person name="Ji J."/>
            <person name="Jenkins J."/>
            <person name="Williams M."/>
            <person name="Shu S."/>
            <person name="Plott C."/>
            <person name="Barry K."/>
            <person name="Rajasekar S."/>
            <person name="Grimwood J."/>
            <person name="Han X."/>
            <person name="Sun S."/>
            <person name="Hou Z."/>
            <person name="He W."/>
            <person name="Dai G."/>
            <person name="Sun C."/>
            <person name="Schmutz J."/>
            <person name="Leebens-Mack J.H."/>
            <person name="Li F.W."/>
            <person name="Wang L."/>
        </authorList>
    </citation>
    <scope>NUCLEOTIDE SEQUENCE [LARGE SCALE GENOMIC DNA]</scope>
    <source>
        <strain evidence="2">cv. PW_Plant_1</strain>
    </source>
</reference>
<proteinExistence type="predicted"/>
<sequence>MGCSSSKTLQEEAQKQGWVDSFRLSFKRSTSVPTAPQTAQKHSAADRCQTVAMTSSFLHTLKMEGQDRRDLRSLMLKDKSWLHADEHYTDAVSELSSDEPSERNSESKATAVPIVKVKVANMTIQTAAKGFEISDIVNVPNETQDRNKNLASSYPDHSQKFVRLQNGGQDIHDVERKCSRITLKDILKGQAFSNQTDFSAAVHEASEKENTELAAEQFQNQAAKLQKEKRLLASIFRAKFNSRKESKAKEIGDGTRKRSVSIKKQSFIDLSEKDRNASKAVPKLAERSTSVKDLFYGATFRNLEQGPQTNLTPVKIPPKGSLSLEKLKIGDNGYSTFSPDDLQSTGSTRFDSSITHSFDTAEEQFSGDDCSQESVAVSASSLSDVRSPFKRKCLFEAEKKKLPSRTLSGMVRTSTAESRDTLSIYSRDVTSEIDEVDRMHVETSPLGQCEFLCPPGGEEQVVLYTTSLRGIRKTYEECSSVRTILQGFSVRIDERDISMHSGFKQELKNLLTEPAHVPRLFIKGRHIGGAEEVLRLNENGILIRLLESLPKYVNRELCRGCGGVRFVPCPHCAGSCKIVSEGKKVEQCPNCNENGLIRCPICC</sequence>
<protein>
    <submittedName>
        <fullName evidence="1">Uncharacterized protein</fullName>
    </submittedName>
</protein>